<sequence>MEAAFILSSLFSAFPTGFTKTAENIFNYFTEIMQKNDLNEDDTRKIAVVTDEGANIKTLLDREKIFSRYPPLIIVTSVQKNESRGCNCNMFHSSQQSSAMLNESRQQNLLCFEQMRQFMSCNYRFQMTGATLPRPSLPRTIKMTMEVQNNDFASLVTICGEFPSIDEAQRRIRNLSPITIAISLKCVKTALARSVAAGKSLSSFVMDWCAPQGKLSRFGRIHFNVAQAPNWYSRSVGKDPFLIIRGSYSDREEILKASKEACILLFDLAVKNEFCARLEIPVLQRRWVVGSPDGVLMRTISTMSGATIHFPVSSKGLTPTSYYITGCAESCLEAVRMFYAVSPVRLDFEVDNLHLNKQIPSEKSREFDCFDTKHNVIISMRKSQYEGGFRLENEKMRHSVSLMTSEENLNNMYAVRRVLLKDKMYRAEKAPSNRRAGRPCFIDYLRVLVAEAAPPEKNSKQNF</sequence>
<dbReference type="WBParaSite" id="jg25629">
    <property type="protein sequence ID" value="jg25629"/>
    <property type="gene ID" value="jg25629"/>
</dbReference>
<protein>
    <submittedName>
        <fullName evidence="3">GLD-3 KH5 domain-containing protein</fullName>
    </submittedName>
</protein>
<name>A0A915E208_9BILA</name>
<evidence type="ECO:0000313" key="2">
    <source>
        <dbReference type="Proteomes" id="UP000887574"/>
    </source>
</evidence>
<organism evidence="2 3">
    <name type="scientific">Ditylenchus dipsaci</name>
    <dbReference type="NCBI Taxonomy" id="166011"/>
    <lineage>
        <taxon>Eukaryota</taxon>
        <taxon>Metazoa</taxon>
        <taxon>Ecdysozoa</taxon>
        <taxon>Nematoda</taxon>
        <taxon>Chromadorea</taxon>
        <taxon>Rhabditida</taxon>
        <taxon>Tylenchina</taxon>
        <taxon>Tylenchomorpha</taxon>
        <taxon>Sphaerularioidea</taxon>
        <taxon>Anguinidae</taxon>
        <taxon>Anguininae</taxon>
        <taxon>Ditylenchus</taxon>
    </lineage>
</organism>
<feature type="domain" description="Defective in germ line development protein 3-like KH5" evidence="1">
    <location>
        <begin position="343"/>
        <end position="420"/>
    </location>
</feature>
<evidence type="ECO:0000259" key="1">
    <source>
        <dbReference type="Pfam" id="PF17905"/>
    </source>
</evidence>
<dbReference type="InterPro" id="IPR041194">
    <property type="entry name" value="GLD-3-like_KH5"/>
</dbReference>
<keyword evidence="2" id="KW-1185">Reference proteome</keyword>
<dbReference type="AlphaFoldDB" id="A0A915E208"/>
<dbReference type="Proteomes" id="UP000887574">
    <property type="component" value="Unplaced"/>
</dbReference>
<dbReference type="CDD" id="cd00105">
    <property type="entry name" value="KH-I"/>
    <property type="match status" value="1"/>
</dbReference>
<dbReference type="Gene3D" id="3.30.310.270">
    <property type="match status" value="1"/>
</dbReference>
<proteinExistence type="predicted"/>
<evidence type="ECO:0000313" key="3">
    <source>
        <dbReference type="WBParaSite" id="jg25629"/>
    </source>
</evidence>
<dbReference type="Pfam" id="PF17905">
    <property type="entry name" value="KH_GLD-3_4th"/>
    <property type="match status" value="1"/>
</dbReference>
<reference evidence="3" key="1">
    <citation type="submission" date="2022-11" db="UniProtKB">
        <authorList>
            <consortium name="WormBaseParasite"/>
        </authorList>
    </citation>
    <scope>IDENTIFICATION</scope>
</reference>
<accession>A0A915E208</accession>